<sequence>MIFICNLFISQLIEKSRSVDAVGAVADDGEDQKAKAISPIGDETKSEHGVRYGERNKVSPQNHGSAVAAAGAGTSNESNLLKEAKALKEEEKEGNRETVNSIIYTLFNNQKQQPQLPAAVQQSNNFNVVTLDEIYDGFVLNCARLTSQTLLNVNKMAAEKGCWNMYFNVNPLEYLNIAIGKLFKKSGFKLQLSSKFICYSGAHTKKRIEEISHRIQSCSLTDLQIMNQNINFVDFQKLVSSKTINNFFLKNVTVYGEHNEVLEIDEILKELPNVKNFECWFKCFNEVTPDTAKLISYLSRFINLKTFKLCNVPRMFDLFAFSVFIRRHENVIFILEYRWQQDFAQDGILAIAKKLIIPSSCSLIIEFAKPLIFSH</sequence>
<feature type="region of interest" description="Disordered" evidence="1">
    <location>
        <begin position="54"/>
        <end position="73"/>
    </location>
</feature>
<dbReference type="Proteomes" id="UP000887578">
    <property type="component" value="Unplaced"/>
</dbReference>
<evidence type="ECO:0000256" key="1">
    <source>
        <dbReference type="SAM" id="MobiDB-lite"/>
    </source>
</evidence>
<reference evidence="3" key="1">
    <citation type="submission" date="2022-11" db="UniProtKB">
        <authorList>
            <consortium name="WormBaseParasite"/>
        </authorList>
    </citation>
    <scope>IDENTIFICATION</scope>
</reference>
<name>A0A914P2U0_9BILA</name>
<keyword evidence="2" id="KW-1185">Reference proteome</keyword>
<protein>
    <submittedName>
        <fullName evidence="3">Uncharacterized protein</fullName>
    </submittedName>
</protein>
<feature type="compositionally biased region" description="Low complexity" evidence="1">
    <location>
        <begin position="64"/>
        <end position="73"/>
    </location>
</feature>
<dbReference type="WBParaSite" id="PDA_v2.g12155.t1">
    <property type="protein sequence ID" value="PDA_v2.g12155.t1"/>
    <property type="gene ID" value="PDA_v2.g12155"/>
</dbReference>
<organism evidence="2 3">
    <name type="scientific">Panagrolaimus davidi</name>
    <dbReference type="NCBI Taxonomy" id="227884"/>
    <lineage>
        <taxon>Eukaryota</taxon>
        <taxon>Metazoa</taxon>
        <taxon>Ecdysozoa</taxon>
        <taxon>Nematoda</taxon>
        <taxon>Chromadorea</taxon>
        <taxon>Rhabditida</taxon>
        <taxon>Tylenchina</taxon>
        <taxon>Panagrolaimomorpha</taxon>
        <taxon>Panagrolaimoidea</taxon>
        <taxon>Panagrolaimidae</taxon>
        <taxon>Panagrolaimus</taxon>
    </lineage>
</organism>
<accession>A0A914P2U0</accession>
<proteinExistence type="predicted"/>
<evidence type="ECO:0000313" key="2">
    <source>
        <dbReference type="Proteomes" id="UP000887578"/>
    </source>
</evidence>
<dbReference type="AlphaFoldDB" id="A0A914P2U0"/>
<evidence type="ECO:0000313" key="3">
    <source>
        <dbReference type="WBParaSite" id="PDA_v2.g12155.t1"/>
    </source>
</evidence>